<dbReference type="PROSITE" id="PS51845">
    <property type="entry name" value="PDEASE_I_2"/>
    <property type="match status" value="1"/>
</dbReference>
<evidence type="ECO:0000256" key="3">
    <source>
        <dbReference type="ARBA" id="ARBA00022535"/>
    </source>
</evidence>
<dbReference type="GO" id="GO:0007635">
    <property type="term" value="P:chemosensory behavior"/>
    <property type="evidence" value="ECO:0007669"/>
    <property type="project" value="UniProtKB-ARBA"/>
</dbReference>
<sequence>MGEMEEEEFEQQRQQNSNAATYSNFEVTGASGNNIASRKHSPGMDSLQHAKTPCRKVSPTVSFGPQTITAASSIKGSPILSSRTTKRSTVDVLHRFAQDLCAVNSSGRRAKFHKFSLGEERWKWNSLDGNTCEPRTSKSLPISGRPSSAHHTQHNHNYQHLNNLLPRRDLVCSPTPTAEDGPLSWQPGFAEVLDMAALHPDLLQFQLALNDWIKRQCRIRGSALLLSSQEQNSTHCQVCGDQLLEVPLQCGDADFLFTLLRAGANQSDNYDKNNIKHEDLKGEEIGANTFVLARVELLEESVRSAINPLLEMLNNILNTKIGNDLPPLQACFSLVGLRSNSGFSAGLVLAHNSEQDRLDELKLLDPHLGMLGTLMTLMHNIEEQRRLAQQSQVFLSMTQNVFSSLQDMHLLVRNITKEAKALVHAEICSLFLLDKEHSELVAEVFEKNGTSEEYLTEIRMPLNQGIVGHVATTGQMMNVTDVYNHPFFYPKVDERTGFLTRNILCFPIKDSSGNLVGVAELCNKIGRDTFTRYDEQIAATFAVYCAISLSHCLLYRKLQEAHRRSHMAAELLVQGSTLSIAPEDILRLTVRDIPPPLSFHPEFDKLCFIPRSIGSGDIYVEASLAIFRDLGFIERFRLRRRTLARFLLMVQKGYRDVPYHNWSHAFAVSHFCYLLLRMNKVKDVIGELERFGLLVACLCHDIDHRGTTNAFQLQSKTPLAQLYSSEGSVLERHHFAQTVTILGMDECNIFEQLNRQQYLDVLDCIREVILATDIAAHLRKVDRIKQMAEGGFENGNAEHRYLFMCLLMTASDLSDQTKDFHHSKAIAENIYKEFFSQGDLEKQMGNRPIAMMDRDRACVPKIQIEFMDTVALPVFKFLADLLPELRTTHEAILTNRLCWHSLDQILLKQGFTTGGLEYLRDTCLEEKVLMNALQEQIATKDKEIEKDLEDNN</sequence>
<dbReference type="Proteomes" id="UP000580250">
    <property type="component" value="Unassembled WGS sequence"/>
</dbReference>
<dbReference type="PROSITE" id="PS00126">
    <property type="entry name" value="PDEASE_I_1"/>
    <property type="match status" value="1"/>
</dbReference>
<comment type="similarity">
    <text evidence="2 9">Belongs to the cyclic nucleotide phosphodiesterase family.</text>
</comment>
<name>A0A6V7UEJ2_MELEN</name>
<dbReference type="Pfam" id="PF01590">
    <property type="entry name" value="GAF"/>
    <property type="match status" value="1"/>
</dbReference>
<dbReference type="AlphaFoldDB" id="A0A6V7UEJ2"/>
<evidence type="ECO:0000256" key="2">
    <source>
        <dbReference type="ARBA" id="ARBA00007648"/>
    </source>
</evidence>
<dbReference type="PRINTS" id="PR00387">
    <property type="entry name" value="PDIESTERASE1"/>
</dbReference>
<dbReference type="GO" id="GO:0007602">
    <property type="term" value="P:phototransduction"/>
    <property type="evidence" value="ECO:0007669"/>
    <property type="project" value="UniProtKB-ARBA"/>
</dbReference>
<evidence type="ECO:0000256" key="7">
    <source>
        <dbReference type="PIRSR" id="PIRSR623088-2"/>
    </source>
</evidence>
<dbReference type="GO" id="GO:0006935">
    <property type="term" value="P:chemotaxis"/>
    <property type="evidence" value="ECO:0007669"/>
    <property type="project" value="UniProtKB-ARBA"/>
</dbReference>
<dbReference type="GO" id="GO:0010628">
    <property type="term" value="P:positive regulation of gene expression"/>
    <property type="evidence" value="ECO:0007669"/>
    <property type="project" value="UniProtKB-ARBA"/>
</dbReference>
<keyword evidence="5 9" id="KW-0378">Hydrolase</keyword>
<accession>A0A6V7UEJ2</accession>
<organism evidence="12 13">
    <name type="scientific">Meloidogyne enterolobii</name>
    <name type="common">Root-knot nematode worm</name>
    <name type="synonym">Meloidogyne mayaguensis</name>
    <dbReference type="NCBI Taxonomy" id="390850"/>
    <lineage>
        <taxon>Eukaryota</taxon>
        <taxon>Metazoa</taxon>
        <taxon>Ecdysozoa</taxon>
        <taxon>Nematoda</taxon>
        <taxon>Chromadorea</taxon>
        <taxon>Rhabditida</taxon>
        <taxon>Tylenchina</taxon>
        <taxon>Tylenchomorpha</taxon>
        <taxon>Tylenchoidea</taxon>
        <taxon>Meloidogynidae</taxon>
        <taxon>Meloidogyninae</taxon>
        <taxon>Meloidogyne</taxon>
    </lineage>
</organism>
<proteinExistence type="inferred from homology"/>
<dbReference type="FunFam" id="1.10.1300.10:FF:000003">
    <property type="entry name" value="Phosphodiesterase"/>
    <property type="match status" value="1"/>
</dbReference>
<dbReference type="InterPro" id="IPR002073">
    <property type="entry name" value="PDEase_catalytic_dom"/>
</dbReference>
<feature type="region of interest" description="Disordered" evidence="10">
    <location>
        <begin position="133"/>
        <end position="153"/>
    </location>
</feature>
<evidence type="ECO:0000313" key="13">
    <source>
        <dbReference type="Proteomes" id="UP000580250"/>
    </source>
</evidence>
<feature type="binding site" evidence="7">
    <location>
        <begin position="660"/>
        <end position="664"/>
    </location>
    <ligand>
        <name>AMP</name>
        <dbReference type="ChEBI" id="CHEBI:456215"/>
    </ligand>
</feature>
<dbReference type="InterPro" id="IPR036971">
    <property type="entry name" value="PDEase_catalytic_dom_sf"/>
</dbReference>
<dbReference type="PANTHER" id="PTHR11347">
    <property type="entry name" value="CYCLIC NUCLEOTIDE PHOSPHODIESTERASE"/>
    <property type="match status" value="1"/>
</dbReference>
<evidence type="ECO:0000256" key="6">
    <source>
        <dbReference type="PIRSR" id="PIRSR623088-1"/>
    </source>
</evidence>
<feature type="region of interest" description="Disordered" evidence="10">
    <location>
        <begin position="1"/>
        <end position="61"/>
    </location>
</feature>
<dbReference type="OrthoDB" id="295473at2759"/>
<dbReference type="InterPro" id="IPR003018">
    <property type="entry name" value="GAF"/>
</dbReference>
<comment type="catalytic activity">
    <reaction evidence="1">
        <text>a nucleoside 3',5'-cyclic phosphate + H2O = a nucleoside 5'-phosphate + H(+)</text>
        <dbReference type="Rhea" id="RHEA:14653"/>
        <dbReference type="ChEBI" id="CHEBI:15377"/>
        <dbReference type="ChEBI" id="CHEBI:15378"/>
        <dbReference type="ChEBI" id="CHEBI:57867"/>
        <dbReference type="ChEBI" id="CHEBI:58464"/>
        <dbReference type="EC" id="3.1.4.17"/>
    </reaction>
</comment>
<dbReference type="InterPro" id="IPR023174">
    <property type="entry name" value="PDEase_CS"/>
</dbReference>
<dbReference type="GO" id="GO:0010446">
    <property type="term" value="P:response to alkaline pH"/>
    <property type="evidence" value="ECO:0007669"/>
    <property type="project" value="UniProtKB-ARBA"/>
</dbReference>
<dbReference type="EMBL" id="CAJEWN010000058">
    <property type="protein sequence ID" value="CAD2155348.1"/>
    <property type="molecule type" value="Genomic_DNA"/>
</dbReference>
<dbReference type="GO" id="GO:0004114">
    <property type="term" value="F:3',5'-cyclic-nucleotide phosphodiesterase activity"/>
    <property type="evidence" value="ECO:0007669"/>
    <property type="project" value="UniProtKB-EC"/>
</dbReference>
<keyword evidence="4 8" id="KW-0479">Metal-binding</keyword>
<dbReference type="GO" id="GO:0042542">
    <property type="term" value="P:response to hydrogen peroxide"/>
    <property type="evidence" value="ECO:0007669"/>
    <property type="project" value="UniProtKB-ARBA"/>
</dbReference>
<evidence type="ECO:0000256" key="4">
    <source>
        <dbReference type="ARBA" id="ARBA00022723"/>
    </source>
</evidence>
<reference evidence="12 13" key="1">
    <citation type="submission" date="2020-08" db="EMBL/GenBank/DDBJ databases">
        <authorList>
            <person name="Koutsovoulos G."/>
            <person name="Danchin GJ E."/>
        </authorList>
    </citation>
    <scope>NUCLEOTIDE SEQUENCE [LARGE SCALE GENOMIC DNA]</scope>
</reference>
<feature type="binding site" evidence="8">
    <location>
        <position position="664"/>
    </location>
    <ligand>
        <name>Zn(2+)</name>
        <dbReference type="ChEBI" id="CHEBI:29105"/>
        <label>1</label>
    </ligand>
</feature>
<evidence type="ECO:0000256" key="1">
    <source>
        <dbReference type="ARBA" id="ARBA00001073"/>
    </source>
</evidence>
<protein>
    <recommendedName>
        <fullName evidence="9">Phosphodiesterase</fullName>
        <ecNumber evidence="9">3.1.4.-</ecNumber>
    </recommendedName>
</protein>
<keyword evidence="3" id="KW-0140">cGMP</keyword>
<feature type="binding site" evidence="7">
    <location>
        <position position="701"/>
    </location>
    <ligand>
        <name>AMP</name>
        <dbReference type="ChEBI" id="CHEBI:456215"/>
    </ligand>
</feature>
<feature type="binding site" evidence="7">
    <location>
        <position position="812"/>
    </location>
    <ligand>
        <name>AMP</name>
        <dbReference type="ChEBI" id="CHEBI:456215"/>
    </ligand>
</feature>
<dbReference type="SMART" id="SM00065">
    <property type="entry name" value="GAF"/>
    <property type="match status" value="1"/>
</dbReference>
<dbReference type="EC" id="3.1.4.-" evidence="9"/>
<dbReference type="GO" id="GO:0008340">
    <property type="term" value="P:determination of adult lifespan"/>
    <property type="evidence" value="ECO:0007669"/>
    <property type="project" value="UniProtKB-ARBA"/>
</dbReference>
<dbReference type="Gene3D" id="1.10.1300.10">
    <property type="entry name" value="3'5'-cyclic nucleotide phosphodiesterase, catalytic domain"/>
    <property type="match status" value="1"/>
</dbReference>
<dbReference type="Gene3D" id="3.30.450.40">
    <property type="match status" value="1"/>
</dbReference>
<evidence type="ECO:0000256" key="10">
    <source>
        <dbReference type="SAM" id="MobiDB-lite"/>
    </source>
</evidence>
<dbReference type="InterPro" id="IPR029016">
    <property type="entry name" value="GAF-like_dom_sf"/>
</dbReference>
<feature type="binding site" evidence="8">
    <location>
        <position position="812"/>
    </location>
    <ligand>
        <name>Zn(2+)</name>
        <dbReference type="ChEBI" id="CHEBI:29105"/>
        <label>1</label>
    </ligand>
</feature>
<dbReference type="CDD" id="cd00077">
    <property type="entry name" value="HDc"/>
    <property type="match status" value="1"/>
</dbReference>
<dbReference type="Pfam" id="PF00233">
    <property type="entry name" value="PDEase_I"/>
    <property type="match status" value="1"/>
</dbReference>
<feature type="binding site" evidence="7">
    <location>
        <position position="863"/>
    </location>
    <ligand>
        <name>AMP</name>
        <dbReference type="ChEBI" id="CHEBI:456215"/>
    </ligand>
</feature>
<dbReference type="InterPro" id="IPR023088">
    <property type="entry name" value="PDEase"/>
</dbReference>
<dbReference type="SMART" id="SM00471">
    <property type="entry name" value="HDc"/>
    <property type="match status" value="1"/>
</dbReference>
<evidence type="ECO:0000259" key="11">
    <source>
        <dbReference type="PROSITE" id="PS51845"/>
    </source>
</evidence>
<evidence type="ECO:0000256" key="5">
    <source>
        <dbReference type="ARBA" id="ARBA00022801"/>
    </source>
</evidence>
<evidence type="ECO:0000256" key="9">
    <source>
        <dbReference type="RuleBase" id="RU363067"/>
    </source>
</evidence>
<feature type="binding site" evidence="8">
    <location>
        <position position="701"/>
    </location>
    <ligand>
        <name>Zn(2+)</name>
        <dbReference type="ChEBI" id="CHEBI:29105"/>
        <label>2</label>
    </ligand>
</feature>
<feature type="compositionally biased region" description="Polar residues" evidence="10">
    <location>
        <begin position="16"/>
        <end position="36"/>
    </location>
</feature>
<evidence type="ECO:0000313" key="12">
    <source>
        <dbReference type="EMBL" id="CAD2155348.1"/>
    </source>
</evidence>
<evidence type="ECO:0000256" key="8">
    <source>
        <dbReference type="PIRSR" id="PIRSR623088-3"/>
    </source>
</evidence>
<feature type="binding site" evidence="8">
    <location>
        <position position="700"/>
    </location>
    <ligand>
        <name>Zn(2+)</name>
        <dbReference type="ChEBI" id="CHEBI:29105"/>
        <label>1</label>
    </ligand>
</feature>
<comment type="caution">
    <text evidence="12">The sequence shown here is derived from an EMBL/GenBank/DDBJ whole genome shotgun (WGS) entry which is preliminary data.</text>
</comment>
<feature type="domain" description="PDEase" evidence="11">
    <location>
        <begin position="578"/>
        <end position="906"/>
    </location>
</feature>
<feature type="binding site" evidence="8">
    <location>
        <position position="701"/>
    </location>
    <ligand>
        <name>Zn(2+)</name>
        <dbReference type="ChEBI" id="CHEBI:29105"/>
        <label>1</label>
    </ligand>
</feature>
<feature type="active site" description="Proton donor" evidence="6">
    <location>
        <position position="660"/>
    </location>
</feature>
<dbReference type="InterPro" id="IPR003607">
    <property type="entry name" value="HD/PDEase_dom"/>
</dbReference>
<dbReference type="SUPFAM" id="SSF55781">
    <property type="entry name" value="GAF domain-like"/>
    <property type="match status" value="1"/>
</dbReference>
<gene>
    <name evidence="12" type="ORF">MENT_LOCUS11855</name>
</gene>
<dbReference type="SUPFAM" id="SSF109604">
    <property type="entry name" value="HD-domain/PDEase-like"/>
    <property type="match status" value="1"/>
</dbReference>
<dbReference type="GO" id="GO:0046872">
    <property type="term" value="F:metal ion binding"/>
    <property type="evidence" value="ECO:0007669"/>
    <property type="project" value="UniProtKB-KW"/>
</dbReference>
<dbReference type="GO" id="GO:0010754">
    <property type="term" value="P:negative regulation of cGMP-mediated signaling"/>
    <property type="evidence" value="ECO:0007669"/>
    <property type="project" value="UniProtKB-ARBA"/>
</dbReference>
<comment type="cofactor">
    <cofactor evidence="9">
        <name>a divalent metal cation</name>
        <dbReference type="ChEBI" id="CHEBI:60240"/>
    </cofactor>
    <text evidence="9">Binds 2 divalent metal cations per subunit. Site 1 may preferentially bind zinc ions, while site 2 has a preference for magnesium and/or manganese ions.</text>
</comment>